<organism evidence="5 6">
    <name type="scientific">Liparis tanakae</name>
    <name type="common">Tanaka's snailfish</name>
    <dbReference type="NCBI Taxonomy" id="230148"/>
    <lineage>
        <taxon>Eukaryota</taxon>
        <taxon>Metazoa</taxon>
        <taxon>Chordata</taxon>
        <taxon>Craniata</taxon>
        <taxon>Vertebrata</taxon>
        <taxon>Euteleostomi</taxon>
        <taxon>Actinopterygii</taxon>
        <taxon>Neopterygii</taxon>
        <taxon>Teleostei</taxon>
        <taxon>Neoteleostei</taxon>
        <taxon>Acanthomorphata</taxon>
        <taxon>Eupercaria</taxon>
        <taxon>Perciformes</taxon>
        <taxon>Cottioidei</taxon>
        <taxon>Cottales</taxon>
        <taxon>Liparidae</taxon>
        <taxon>Liparis</taxon>
    </lineage>
</organism>
<accession>A0A4Z2J9B9</accession>
<name>A0A4Z2J9B9_9TELE</name>
<keyword evidence="1" id="KW-0677">Repeat</keyword>
<dbReference type="GO" id="GO:0003729">
    <property type="term" value="F:mRNA binding"/>
    <property type="evidence" value="ECO:0007669"/>
    <property type="project" value="TreeGrafter"/>
</dbReference>
<dbReference type="Proteomes" id="UP000314294">
    <property type="component" value="Unassembled WGS sequence"/>
</dbReference>
<dbReference type="InterPro" id="IPR000504">
    <property type="entry name" value="RRM_dom"/>
</dbReference>
<dbReference type="GO" id="GO:0005737">
    <property type="term" value="C:cytoplasm"/>
    <property type="evidence" value="ECO:0007669"/>
    <property type="project" value="TreeGrafter"/>
</dbReference>
<evidence type="ECO:0000256" key="3">
    <source>
        <dbReference type="PROSITE-ProRule" id="PRU00176"/>
    </source>
</evidence>
<gene>
    <name evidence="5" type="primary">Msi2_2</name>
    <name evidence="5" type="ORF">EYF80_002992</name>
</gene>
<dbReference type="GO" id="GO:0006417">
    <property type="term" value="P:regulation of translation"/>
    <property type="evidence" value="ECO:0007669"/>
    <property type="project" value="TreeGrafter"/>
</dbReference>
<dbReference type="PANTHER" id="PTHR48032:SF10">
    <property type="entry name" value="RNA-BINDING PROTEIN MUSASHI HOMOLOG 2"/>
    <property type="match status" value="1"/>
</dbReference>
<dbReference type="Gene3D" id="3.30.70.330">
    <property type="match status" value="1"/>
</dbReference>
<dbReference type="PANTHER" id="PTHR48032">
    <property type="entry name" value="RNA-BINDING PROTEIN MUSASHI HOMOLOG RBP6"/>
    <property type="match status" value="1"/>
</dbReference>
<keyword evidence="2 3" id="KW-0694">RNA-binding</keyword>
<evidence type="ECO:0000256" key="1">
    <source>
        <dbReference type="ARBA" id="ARBA00022737"/>
    </source>
</evidence>
<dbReference type="AlphaFoldDB" id="A0A4Z2J9B9"/>
<dbReference type="PROSITE" id="PS50102">
    <property type="entry name" value="RRM"/>
    <property type="match status" value="1"/>
</dbReference>
<dbReference type="SMART" id="SM00360">
    <property type="entry name" value="RRM"/>
    <property type="match status" value="1"/>
</dbReference>
<evidence type="ECO:0000256" key="2">
    <source>
        <dbReference type="ARBA" id="ARBA00022884"/>
    </source>
</evidence>
<dbReference type="InterPro" id="IPR012677">
    <property type="entry name" value="Nucleotide-bd_a/b_plait_sf"/>
</dbReference>
<dbReference type="SUPFAM" id="SSF54928">
    <property type="entry name" value="RNA-binding domain, RBD"/>
    <property type="match status" value="1"/>
</dbReference>
<proteinExistence type="predicted"/>
<dbReference type="OrthoDB" id="1875751at2759"/>
<dbReference type="GO" id="GO:0007417">
    <property type="term" value="P:central nervous system development"/>
    <property type="evidence" value="ECO:0007669"/>
    <property type="project" value="TreeGrafter"/>
</dbReference>
<dbReference type="InterPro" id="IPR035979">
    <property type="entry name" value="RBD_domain_sf"/>
</dbReference>
<sequence length="233" mass="26004">MSLSPSPVEQNVFDSCHLYKRFQAAVTFGYDSLRDYFSKFGEIRECMVMRDPTTKRSRGFGFVTFTDAASVDKVLAQQHHELDSKTRALSLLSGYENTRTRMNIDPKVAFPRRAQPKVHINVIFKCKEGLRTPPSTVTDRIDWLSVELFRRSESNGFRNDTNENEACSRLPGGIKEAGLRRHCFEICHSTVGVITAAAAAFCFPAVESRTTTACPSMILIASGTEATSVGDEF</sequence>
<evidence type="ECO:0000259" key="4">
    <source>
        <dbReference type="PROSITE" id="PS50102"/>
    </source>
</evidence>
<reference evidence="5 6" key="1">
    <citation type="submission" date="2019-03" db="EMBL/GenBank/DDBJ databases">
        <title>First draft genome of Liparis tanakae, snailfish: a comprehensive survey of snailfish specific genes.</title>
        <authorList>
            <person name="Kim W."/>
            <person name="Song I."/>
            <person name="Jeong J.-H."/>
            <person name="Kim D."/>
            <person name="Kim S."/>
            <person name="Ryu S."/>
            <person name="Song J.Y."/>
            <person name="Lee S.K."/>
        </authorList>
    </citation>
    <scope>NUCLEOTIDE SEQUENCE [LARGE SCALE GENOMIC DNA]</scope>
    <source>
        <tissue evidence="5">Muscle</tissue>
    </source>
</reference>
<evidence type="ECO:0000313" key="6">
    <source>
        <dbReference type="Proteomes" id="UP000314294"/>
    </source>
</evidence>
<dbReference type="Pfam" id="PF00076">
    <property type="entry name" value="RRM_1"/>
    <property type="match status" value="1"/>
</dbReference>
<evidence type="ECO:0000313" key="5">
    <source>
        <dbReference type="EMBL" id="TNN86809.1"/>
    </source>
</evidence>
<dbReference type="EMBL" id="SRLO01000013">
    <property type="protein sequence ID" value="TNN86809.1"/>
    <property type="molecule type" value="Genomic_DNA"/>
</dbReference>
<feature type="domain" description="RRM" evidence="4">
    <location>
        <begin position="31"/>
        <end position="96"/>
    </location>
</feature>
<comment type="caution">
    <text evidence="5">The sequence shown here is derived from an EMBL/GenBank/DDBJ whole genome shotgun (WGS) entry which is preliminary data.</text>
</comment>
<keyword evidence="6" id="KW-1185">Reference proteome</keyword>
<protein>
    <submittedName>
        <fullName evidence="5">RNA-binding protein Musashi 2</fullName>
    </submittedName>
</protein>